<keyword evidence="1" id="KW-0732">Signal</keyword>
<proteinExistence type="predicted"/>
<dbReference type="InterPro" id="IPR018642">
    <property type="entry name" value="DUF2066"/>
</dbReference>
<reference evidence="3" key="1">
    <citation type="submission" date="2016-10" db="EMBL/GenBank/DDBJ databases">
        <authorList>
            <person name="Varghese N."/>
            <person name="Submissions S."/>
        </authorList>
    </citation>
    <scope>NUCLEOTIDE SEQUENCE [LARGE SCALE GENOMIC DNA]</scope>
    <source>
        <strain evidence="3">CGMCC 1.6489</strain>
    </source>
</reference>
<keyword evidence="3" id="KW-1185">Reference proteome</keyword>
<evidence type="ECO:0000313" key="2">
    <source>
        <dbReference type="EMBL" id="SES70614.1"/>
    </source>
</evidence>
<gene>
    <name evidence="2" type="ORF">SAMN04487962_101261</name>
</gene>
<evidence type="ECO:0008006" key="4">
    <source>
        <dbReference type="Google" id="ProtNLM"/>
    </source>
</evidence>
<name>A0A1H9YNG8_9GAMM</name>
<dbReference type="EMBL" id="FOHZ01000001">
    <property type="protein sequence ID" value="SES70614.1"/>
    <property type="molecule type" value="Genomic_DNA"/>
</dbReference>
<evidence type="ECO:0000256" key="1">
    <source>
        <dbReference type="SAM" id="SignalP"/>
    </source>
</evidence>
<dbReference type="Pfam" id="PF09839">
    <property type="entry name" value="DUF2066"/>
    <property type="match status" value="1"/>
</dbReference>
<evidence type="ECO:0000313" key="3">
    <source>
        <dbReference type="Proteomes" id="UP000198762"/>
    </source>
</evidence>
<dbReference type="RefSeq" id="WP_177185961.1">
    <property type="nucleotide sequence ID" value="NZ_FOHZ01000001.1"/>
</dbReference>
<organism evidence="2 3">
    <name type="scientific">Marinobacter segnicrescens</name>
    <dbReference type="NCBI Taxonomy" id="430453"/>
    <lineage>
        <taxon>Bacteria</taxon>
        <taxon>Pseudomonadati</taxon>
        <taxon>Pseudomonadota</taxon>
        <taxon>Gammaproteobacteria</taxon>
        <taxon>Pseudomonadales</taxon>
        <taxon>Marinobacteraceae</taxon>
        <taxon>Marinobacter</taxon>
    </lineage>
</organism>
<dbReference type="Proteomes" id="UP000198762">
    <property type="component" value="Unassembled WGS sequence"/>
</dbReference>
<dbReference type="STRING" id="430453.SAMN04487962_101261"/>
<protein>
    <recommendedName>
        <fullName evidence="4">DUF2066 domain-containing protein</fullName>
    </recommendedName>
</protein>
<accession>A0A1H9YNG8</accession>
<feature type="signal peptide" evidence="1">
    <location>
        <begin position="1"/>
        <end position="32"/>
    </location>
</feature>
<feature type="chain" id="PRO_5011772461" description="DUF2066 domain-containing protein" evidence="1">
    <location>
        <begin position="33"/>
        <end position="385"/>
    </location>
</feature>
<sequence length="385" mass="41273">MAVQTRSDVRLTMAAALVSLLLTLLPIPPAHAVVVDDLYHATVPVSGEGEDALAEGYRQGLSRVLVKVSGDRSVADLDGLAPVLDDAGSLVDGRQLEKGRDGGDELTLRFSRAAVNRALADAGARVWGLNRPLTLAWVAVQDGGDRGLLVQTGESSDQGWSALILEQTASRGLPLALPPADRAGDRRLLSEVWGQFMGQVSRASSGLDHDLLAVVRISRRDDGWQASWNYEGAGIDQSRSVTAETPETLISEMVENWVAELASRYGVSGGAIETGPRVRLMLEGVASPGDYAAAKRALGQLNPVKSVGAVSVSSDHIVFELEYEGELPQLRQNIALEERFRALDQPGTGAGNAGDEEDFRTVRQTLYYRWQQQVAAPPSSDNDAR</sequence>
<dbReference type="AlphaFoldDB" id="A0A1H9YNG8"/>